<dbReference type="Gene3D" id="3.30.70.330">
    <property type="match status" value="2"/>
</dbReference>
<evidence type="ECO:0000313" key="5">
    <source>
        <dbReference type="EMBL" id="CAD2112038.1"/>
    </source>
</evidence>
<reference evidence="5 6" key="1">
    <citation type="submission" date="2020-08" db="EMBL/GenBank/DDBJ databases">
        <authorList>
            <person name="Ramaprasad A."/>
        </authorList>
    </citation>
    <scope>NUCLEOTIDE SEQUENCE [LARGE SCALE GENOMIC DNA]</scope>
</reference>
<dbReference type="CDD" id="cd00590">
    <property type="entry name" value="RRM_SF"/>
    <property type="match status" value="1"/>
</dbReference>
<dbReference type="EMBL" id="LR865434">
    <property type="protein sequence ID" value="CAD2112038.1"/>
    <property type="molecule type" value="Genomic_DNA"/>
</dbReference>
<dbReference type="VEuPathDB" id="PlasmoDB:PVSEL_1305390"/>
<organism evidence="5 6">
    <name type="scientific">Plasmodium vinckei</name>
    <dbReference type="NCBI Taxonomy" id="5860"/>
    <lineage>
        <taxon>Eukaryota</taxon>
        <taxon>Sar</taxon>
        <taxon>Alveolata</taxon>
        <taxon>Apicomplexa</taxon>
        <taxon>Aconoidasida</taxon>
        <taxon>Haemosporida</taxon>
        <taxon>Plasmodiidae</taxon>
        <taxon>Plasmodium</taxon>
        <taxon>Plasmodium (Vinckeia)</taxon>
    </lineage>
</organism>
<evidence type="ECO:0000313" key="6">
    <source>
        <dbReference type="Proteomes" id="UP000515697"/>
    </source>
</evidence>
<accession>A0A6V7TCG8</accession>
<feature type="domain" description="RRM" evidence="4">
    <location>
        <begin position="251"/>
        <end position="331"/>
    </location>
</feature>
<keyword evidence="1 2" id="KW-0694">RNA-binding</keyword>
<evidence type="ECO:0000259" key="4">
    <source>
        <dbReference type="PROSITE" id="PS50102"/>
    </source>
</evidence>
<feature type="compositionally biased region" description="Low complexity" evidence="3">
    <location>
        <begin position="494"/>
        <end position="508"/>
    </location>
</feature>
<dbReference type="InterPro" id="IPR012677">
    <property type="entry name" value="Nucleotide-bd_a/b_plait_sf"/>
</dbReference>
<dbReference type="Pfam" id="PF00076">
    <property type="entry name" value="RRM_1"/>
    <property type="match status" value="2"/>
</dbReference>
<dbReference type="SMART" id="SM00360">
    <property type="entry name" value="RRM"/>
    <property type="match status" value="2"/>
</dbReference>
<dbReference type="GO" id="GO:0003723">
    <property type="term" value="F:RNA binding"/>
    <property type="evidence" value="ECO:0007669"/>
    <property type="project" value="UniProtKB-UniRule"/>
</dbReference>
<dbReference type="SUPFAM" id="SSF54928">
    <property type="entry name" value="RNA-binding domain, RBD"/>
    <property type="match status" value="1"/>
</dbReference>
<dbReference type="VEuPathDB" id="PlasmoDB:PVPCR_1305300"/>
<dbReference type="VEuPathDB" id="PlasmoDB:PVBDA_0500690"/>
<dbReference type="VEuPathDB" id="PlasmoDB:PVLDE_0500670"/>
<dbReference type="Proteomes" id="UP000515697">
    <property type="component" value="Chromosome PVSEL_13"/>
</dbReference>
<dbReference type="PROSITE" id="PS50102">
    <property type="entry name" value="RRM"/>
    <property type="match status" value="2"/>
</dbReference>
<name>A0A6V7TCG8_PLAVN</name>
<evidence type="ECO:0000256" key="1">
    <source>
        <dbReference type="ARBA" id="ARBA00022884"/>
    </source>
</evidence>
<dbReference type="FunFam" id="3.30.70.330:FF:000445">
    <property type="entry name" value="RNA-binding protein, putative"/>
    <property type="match status" value="1"/>
</dbReference>
<protein>
    <submittedName>
        <fullName evidence="5">RNA-binding protein, putative</fullName>
    </submittedName>
</protein>
<evidence type="ECO:0000256" key="3">
    <source>
        <dbReference type="SAM" id="MobiDB-lite"/>
    </source>
</evidence>
<gene>
    <name evidence="5" type="ORF">PVSEL_1305390</name>
</gene>
<dbReference type="PANTHER" id="PTHR10352">
    <property type="entry name" value="EUKARYOTIC TRANSLATION INITIATION FACTOR 3 SUBUNIT G"/>
    <property type="match status" value="1"/>
</dbReference>
<feature type="domain" description="RRM" evidence="4">
    <location>
        <begin position="355"/>
        <end position="437"/>
    </location>
</feature>
<sequence length="1308" mass="151558">MDNISENNDLFLTDENTHVQNMVNSNTNYNKNDDKIKLFKGSNKLSSISSSTTNASKYSEHLLNNIIKNMNTKNGKNKFIFSPDLKNYDQIVKEDNVDLENNNINNIQNVPNCEETQTNRNYEKKKKKKKNLHINGSKNEHYIYNNNGNSNNSTITNESNNISNTKTSDCTDSIKKGYNLLDENNFHHIIDYKINGDEIKLNDINNQFTKEINKDVKSVDKNKEVKESQIAISNDIKKNKSNCNLKNVIITNVFLGNIPPNITEERLKNVLEIFGYIIHIEYKWSLDKWSYAFIYFIEEKCAINAVNILNQKKFFDNSPNHKLICFIVSKQIPNQNTLHYSKANFSLLKDGPPGANLFLYGIPLKWTELNLIQLVNKYGHVVGLRIPYINNDNDKKQGNRGFGFVSYDNKKSAVEAFEELSKMYIHGKLLKVQLKNGEEHLLPAKLKNICNNNKNKIKDSSNTKTAQSLVSTTDTLKTINSINSTDEKNKPKTKSSSSNNTKSINFITNKNKENKTDVHTFSSISTVCDNVSSNTFNPDVNKHMMHPTKYDNTCPIDMYGNSIKNNDDKTVDNNVNSNDTAPCNNSNYIDASPNYMNTSNLKNISDKYPQIHRINENMNNRMPNNHPNNLIASPRLSNDLKREDIDLYNNLDDTFRSQENYNKNNSLLSFINMNNNTNLRAHMNSENDVIKNGNKFINMKDNNNNGNIKMTKNGVNKNELLSIYDNVENKFECIDNNDLAEKGKKYFLKKRRNFQLNDQKEKNIIKSFNYPNKIDMKCHKNLNNMICSCTTNFLENPNINRNEICKLNNLKNKGIYNPQKSHTIINSNESNINACNKFFINDVNNISSINEQIQLSKIMSYKNKSAKDNELFKLTNNKTIPNDEGKSVSSFLNQIWYNKNGENNIGNDNYNSDIENRTYEQKVSFHNADINYEPEYNMHNPYNIYNNLKYNYETIRDSCIINNNQANEISKKNDISRNVNNLEYTGKEYNNKNYPENGINNKNLDIKYEPLYFQEPNIGNPQNNISDNNDSIYDDKTQCLQNFKHIHQFFTLINTYATENSLNVYDYINKENIQLYELICSKYDNQMDKQSLENIFIAFMLKNKENQKSCNIDTKYEKQPGRKVGIQTESVLEKREEDKQNENIISYLRKTSNDSNLENDDFFYNNYFNSNFFTYPYLFNDDNNSINNNIPIGNINNNNNNNIINAGNNTINCMGDNNINGNCQNIVGNAKETYFGHDDIFDNELNDIYTSNDYMGFHNYDTPFFSLDIKNSRNNNENKINDNTIPILQDDDINKFMLYYDDNNESLN</sequence>
<feature type="region of interest" description="Disordered" evidence="3">
    <location>
        <begin position="481"/>
        <end position="508"/>
    </location>
</feature>
<dbReference type="VEuPathDB" id="PlasmoDB:PVVCY_0500670"/>
<proteinExistence type="predicted"/>
<evidence type="ECO:0000256" key="2">
    <source>
        <dbReference type="PROSITE-ProRule" id="PRU00176"/>
    </source>
</evidence>
<dbReference type="InterPro" id="IPR000504">
    <property type="entry name" value="RRM_dom"/>
</dbReference>
<dbReference type="InterPro" id="IPR035979">
    <property type="entry name" value="RBD_domain_sf"/>
</dbReference>